<sequence>MEDEKSQHRIEKVDKNVMGLKNDKEEGVKLDYSGSHAKTSPDEIALVKKLDLWIRPTLWLMFWLNYSD</sequence>
<gene>
    <name evidence="1" type="ORF">DDE83_006043</name>
</gene>
<keyword evidence="2" id="KW-1185">Reference proteome</keyword>
<accession>A0A364MZX1</accession>
<evidence type="ECO:0000313" key="1">
    <source>
        <dbReference type="EMBL" id="RAR08283.1"/>
    </source>
</evidence>
<name>A0A364MZX1_STELY</name>
<evidence type="ECO:0000313" key="2">
    <source>
        <dbReference type="Proteomes" id="UP000249619"/>
    </source>
</evidence>
<comment type="caution">
    <text evidence="1">The sequence shown here is derived from an EMBL/GenBank/DDBJ whole genome shotgun (WGS) entry which is preliminary data.</text>
</comment>
<reference evidence="2" key="1">
    <citation type="submission" date="2018-05" db="EMBL/GenBank/DDBJ databases">
        <title>Draft genome sequence of Stemphylium lycopersici strain CIDEFI 213.</title>
        <authorList>
            <person name="Medina R."/>
            <person name="Franco M.E.E."/>
            <person name="Lucentini C.G."/>
            <person name="Saparrat M.C.N."/>
            <person name="Balatti P.A."/>
        </authorList>
    </citation>
    <scope>NUCLEOTIDE SEQUENCE [LARGE SCALE GENOMIC DNA]</scope>
    <source>
        <strain evidence="2">CIDEFI 213</strain>
    </source>
</reference>
<dbReference type="Proteomes" id="UP000249619">
    <property type="component" value="Unassembled WGS sequence"/>
</dbReference>
<protein>
    <submittedName>
        <fullName evidence="1">MFS transporter</fullName>
    </submittedName>
</protein>
<dbReference type="AlphaFoldDB" id="A0A364MZX1"/>
<organism evidence="1 2">
    <name type="scientific">Stemphylium lycopersici</name>
    <name type="common">Tomato gray leaf spot disease fungus</name>
    <name type="synonym">Thyrospora lycopersici</name>
    <dbReference type="NCBI Taxonomy" id="183478"/>
    <lineage>
        <taxon>Eukaryota</taxon>
        <taxon>Fungi</taxon>
        <taxon>Dikarya</taxon>
        <taxon>Ascomycota</taxon>
        <taxon>Pezizomycotina</taxon>
        <taxon>Dothideomycetes</taxon>
        <taxon>Pleosporomycetidae</taxon>
        <taxon>Pleosporales</taxon>
        <taxon>Pleosporineae</taxon>
        <taxon>Pleosporaceae</taxon>
        <taxon>Stemphylium</taxon>
    </lineage>
</organism>
<dbReference type="EMBL" id="QGDH01000088">
    <property type="protein sequence ID" value="RAR08283.1"/>
    <property type="molecule type" value="Genomic_DNA"/>
</dbReference>
<proteinExistence type="predicted"/>